<dbReference type="InterPro" id="IPR029044">
    <property type="entry name" value="Nucleotide-diphossugar_trans"/>
</dbReference>
<dbReference type="EMBL" id="JABAIA010000001">
    <property type="protein sequence ID" value="NLR65293.1"/>
    <property type="molecule type" value="Genomic_DNA"/>
</dbReference>
<evidence type="ECO:0000256" key="1">
    <source>
        <dbReference type="ARBA" id="ARBA00006739"/>
    </source>
</evidence>
<keyword evidence="2" id="KW-0328">Glycosyltransferase</keyword>
<gene>
    <name evidence="5" type="ORF">HGH92_13320</name>
</gene>
<dbReference type="Pfam" id="PF00535">
    <property type="entry name" value="Glycos_transf_2"/>
    <property type="match status" value="1"/>
</dbReference>
<dbReference type="PANTHER" id="PTHR43179:SF12">
    <property type="entry name" value="GALACTOFURANOSYLTRANSFERASE GLFT2"/>
    <property type="match status" value="1"/>
</dbReference>
<dbReference type="AlphaFoldDB" id="A0A847RQE6"/>
<evidence type="ECO:0000259" key="4">
    <source>
        <dbReference type="Pfam" id="PF00535"/>
    </source>
</evidence>
<evidence type="ECO:0000313" key="6">
    <source>
        <dbReference type="Proteomes" id="UP000570474"/>
    </source>
</evidence>
<dbReference type="GO" id="GO:0016757">
    <property type="term" value="F:glycosyltransferase activity"/>
    <property type="evidence" value="ECO:0007669"/>
    <property type="project" value="UniProtKB-KW"/>
</dbReference>
<reference evidence="5 6" key="1">
    <citation type="submission" date="2020-04" db="EMBL/GenBank/DDBJ databases">
        <authorList>
            <person name="Yin C."/>
        </authorList>
    </citation>
    <scope>NUCLEOTIDE SEQUENCE [LARGE SCALE GENOMIC DNA]</scope>
    <source>
        <strain evidence="5 6">Ae27</strain>
    </source>
</reference>
<accession>A0A847RQE6</accession>
<name>A0A847RQE6_9BACT</name>
<dbReference type="NCBIfam" id="TIGR01556">
    <property type="entry name" value="rhamnosyltran"/>
    <property type="match status" value="1"/>
</dbReference>
<evidence type="ECO:0000256" key="2">
    <source>
        <dbReference type="ARBA" id="ARBA00022676"/>
    </source>
</evidence>
<sequence>MSNVSVFAVVVTYNPNVDLLKKMINSLSNQVSGIVIVDNASINITEVKGCILEIYPSTIFILNEQNMGLGFAHNAGARKSISVGASHVLILDQDSIPDHDCIANLVQTEKDLLLKGVRVAAVGPVYYSEKTGEVYPITKFRGPFIDRIDPKDVVVEASFLISSGCLIRIEMFDKVGFMDEDLFIDYIDVEWSFRAAFKGYKLIATPSARMKHSIGDERKVVMGRSISVHSPLRRYYLSRNSIYMIKKSYIPFGYKLRESVFNTLRLVIFVLLSKDKGEYFKYSIRGILDGVKGVKGRFPHKYS</sequence>
<dbReference type="SUPFAM" id="SSF53448">
    <property type="entry name" value="Nucleotide-diphospho-sugar transferases"/>
    <property type="match status" value="1"/>
</dbReference>
<organism evidence="5 6">
    <name type="scientific">Chitinophaga varians</name>
    <dbReference type="NCBI Taxonomy" id="2202339"/>
    <lineage>
        <taxon>Bacteria</taxon>
        <taxon>Pseudomonadati</taxon>
        <taxon>Bacteroidota</taxon>
        <taxon>Chitinophagia</taxon>
        <taxon>Chitinophagales</taxon>
        <taxon>Chitinophagaceae</taxon>
        <taxon>Chitinophaga</taxon>
    </lineage>
</organism>
<comment type="similarity">
    <text evidence="1">Belongs to the glycosyltransferase 2 family.</text>
</comment>
<dbReference type="Proteomes" id="UP000570474">
    <property type="component" value="Unassembled WGS sequence"/>
</dbReference>
<evidence type="ECO:0000313" key="5">
    <source>
        <dbReference type="EMBL" id="NLR65293.1"/>
    </source>
</evidence>
<dbReference type="InterPro" id="IPR006446">
    <property type="entry name" value="RhaTrfase"/>
</dbReference>
<protein>
    <submittedName>
        <fullName evidence="5">Glycosyltransferase family 2 protein</fullName>
    </submittedName>
</protein>
<evidence type="ECO:0000256" key="3">
    <source>
        <dbReference type="ARBA" id="ARBA00022679"/>
    </source>
</evidence>
<dbReference type="CDD" id="cd02526">
    <property type="entry name" value="GT2_RfbF_like"/>
    <property type="match status" value="1"/>
</dbReference>
<dbReference type="Gene3D" id="3.90.550.10">
    <property type="entry name" value="Spore Coat Polysaccharide Biosynthesis Protein SpsA, Chain A"/>
    <property type="match status" value="1"/>
</dbReference>
<keyword evidence="3 5" id="KW-0808">Transferase</keyword>
<dbReference type="InterPro" id="IPR001173">
    <property type="entry name" value="Glyco_trans_2-like"/>
</dbReference>
<keyword evidence="6" id="KW-1185">Reference proteome</keyword>
<dbReference type="RefSeq" id="WP_168871190.1">
    <property type="nucleotide sequence ID" value="NZ_JABAIA010000001.1"/>
</dbReference>
<dbReference type="PANTHER" id="PTHR43179">
    <property type="entry name" value="RHAMNOSYLTRANSFERASE WBBL"/>
    <property type="match status" value="1"/>
</dbReference>
<comment type="caution">
    <text evidence="5">The sequence shown here is derived from an EMBL/GenBank/DDBJ whole genome shotgun (WGS) entry which is preliminary data.</text>
</comment>
<feature type="domain" description="Glycosyltransferase 2-like" evidence="4">
    <location>
        <begin position="9"/>
        <end position="175"/>
    </location>
</feature>
<proteinExistence type="inferred from homology"/>